<gene>
    <name evidence="3" type="ORF">DJ568_06205</name>
</gene>
<dbReference type="RefSeq" id="WP_114004399.1">
    <property type="nucleotide sequence ID" value="NZ_QGDC01000003.1"/>
</dbReference>
<reference evidence="3 4" key="1">
    <citation type="submission" date="2018-05" db="EMBL/GenBank/DDBJ databases">
        <title>Mucilaginibacter hurinus sp. nov., isolated from briquette warehouse soil.</title>
        <authorList>
            <person name="Choi L."/>
        </authorList>
    </citation>
    <scope>NUCLEOTIDE SEQUENCE [LARGE SCALE GENOMIC DNA]</scope>
    <source>
        <strain evidence="3 4">ZR32</strain>
    </source>
</reference>
<dbReference type="AlphaFoldDB" id="A0A367GRY6"/>
<keyword evidence="4" id="KW-1185">Reference proteome</keyword>
<sequence length="393" mass="43949">MKTKFAYSCTLLLMFCSICLAGKPDTSLTSIKFTVSEAPEWTALFNRDKGWLGADGVFALPFNGIDRQLSATDSTMLIFSDTVIGEIVDGKLKPGHKWVNNTVAIIKNRKPKKETTQFKWHTTNDGKPGTFFVPNTPNAKKGDFYWLGDGFYNAELKHTYIFGYRVHIFGKGHFDFATTGNALIAIPEGSKPPFKNHRQIETPLFFPADSANKVGYFGSAILANTVSAGVPHPDGYIYVYAIKGLEKRVLVARVLPNNFEKFDTWRFWDGKDWGTDIKAAAPIADHASDELSVTPLTDGRYLMISQIKGISPEIGMRLGRSPAGPFGPIIKVWDCKDVLLENGFYSYNAKAHPALSKPGELLVSFNVNSFNWTNDVKKHPNLYRPRFIRLKFD</sequence>
<evidence type="ECO:0000256" key="1">
    <source>
        <dbReference type="SAM" id="SignalP"/>
    </source>
</evidence>
<organism evidence="3 4">
    <name type="scientific">Mucilaginibacter hurinus</name>
    <dbReference type="NCBI Taxonomy" id="2201324"/>
    <lineage>
        <taxon>Bacteria</taxon>
        <taxon>Pseudomonadati</taxon>
        <taxon>Bacteroidota</taxon>
        <taxon>Sphingobacteriia</taxon>
        <taxon>Sphingobacteriales</taxon>
        <taxon>Sphingobacteriaceae</taxon>
        <taxon>Mucilaginibacter</taxon>
    </lineage>
</organism>
<dbReference type="Proteomes" id="UP000253209">
    <property type="component" value="Unassembled WGS sequence"/>
</dbReference>
<evidence type="ECO:0000313" key="4">
    <source>
        <dbReference type="Proteomes" id="UP000253209"/>
    </source>
</evidence>
<evidence type="ECO:0000259" key="2">
    <source>
        <dbReference type="Pfam" id="PF13810"/>
    </source>
</evidence>
<dbReference type="Pfam" id="PF13810">
    <property type="entry name" value="DUF4185"/>
    <property type="match status" value="1"/>
</dbReference>
<dbReference type="InterPro" id="IPR025442">
    <property type="entry name" value="DUF4185"/>
</dbReference>
<evidence type="ECO:0000313" key="3">
    <source>
        <dbReference type="EMBL" id="RCH55483.1"/>
    </source>
</evidence>
<dbReference type="EMBL" id="QGDC01000003">
    <property type="protein sequence ID" value="RCH55483.1"/>
    <property type="molecule type" value="Genomic_DNA"/>
</dbReference>
<dbReference type="OrthoDB" id="9765957at2"/>
<proteinExistence type="predicted"/>
<accession>A0A367GRY6</accession>
<feature type="chain" id="PRO_5016852587" description="DUF4185 domain-containing protein" evidence="1">
    <location>
        <begin position="22"/>
        <end position="393"/>
    </location>
</feature>
<protein>
    <recommendedName>
        <fullName evidence="2">DUF4185 domain-containing protein</fullName>
    </recommendedName>
</protein>
<name>A0A367GRY6_9SPHI</name>
<feature type="signal peptide" evidence="1">
    <location>
        <begin position="1"/>
        <end position="21"/>
    </location>
</feature>
<comment type="caution">
    <text evidence="3">The sequence shown here is derived from an EMBL/GenBank/DDBJ whole genome shotgun (WGS) entry which is preliminary data.</text>
</comment>
<keyword evidence="1" id="KW-0732">Signal</keyword>
<feature type="domain" description="DUF4185" evidence="2">
    <location>
        <begin position="220"/>
        <end position="328"/>
    </location>
</feature>